<name>A0A4R3YPL2_9GAMM</name>
<reference evidence="2 3" key="1">
    <citation type="submission" date="2019-03" db="EMBL/GenBank/DDBJ databases">
        <title>Genomic Encyclopedia of Type Strains, Phase IV (KMG-IV): sequencing the most valuable type-strain genomes for metagenomic binning, comparative biology and taxonomic classification.</title>
        <authorList>
            <person name="Goeker M."/>
        </authorList>
    </citation>
    <scope>NUCLEOTIDE SEQUENCE [LARGE SCALE GENOMIC DNA]</scope>
    <source>
        <strain evidence="2 3">DSM 19580</strain>
    </source>
</reference>
<protein>
    <submittedName>
        <fullName evidence="2">LysR substrate binding domain-containing protein</fullName>
    </submittedName>
</protein>
<dbReference type="Gene3D" id="3.40.190.290">
    <property type="match status" value="1"/>
</dbReference>
<evidence type="ECO:0000313" key="3">
    <source>
        <dbReference type="Proteomes" id="UP000295719"/>
    </source>
</evidence>
<gene>
    <name evidence="2" type="ORF">EDC52_10974</name>
</gene>
<dbReference type="Proteomes" id="UP000295719">
    <property type="component" value="Unassembled WGS sequence"/>
</dbReference>
<comment type="caution">
    <text evidence="2">The sequence shown here is derived from an EMBL/GenBank/DDBJ whole genome shotgun (WGS) entry which is preliminary data.</text>
</comment>
<dbReference type="EMBL" id="SMCR01000009">
    <property type="protein sequence ID" value="TCV93518.1"/>
    <property type="molecule type" value="Genomic_DNA"/>
</dbReference>
<dbReference type="SUPFAM" id="SSF53850">
    <property type="entry name" value="Periplasmic binding protein-like II"/>
    <property type="match status" value="1"/>
</dbReference>
<dbReference type="RefSeq" id="WP_230468071.1">
    <property type="nucleotide sequence ID" value="NZ_SMCR01000009.1"/>
</dbReference>
<keyword evidence="3" id="KW-1185">Reference proteome</keyword>
<dbReference type="Pfam" id="PF03466">
    <property type="entry name" value="LysR_substrate"/>
    <property type="match status" value="1"/>
</dbReference>
<feature type="domain" description="LysR substrate-binding" evidence="1">
    <location>
        <begin position="6"/>
        <end position="77"/>
    </location>
</feature>
<sequence>MISWSIKPVHSLLDAAVGGMGIAYLATWLAAEPIDNAKLTVLTLSIPSADLPITALWPRSRDLAPKVRVIGDALVSQFVPLTPWDRRFKDNHPQ</sequence>
<evidence type="ECO:0000313" key="2">
    <source>
        <dbReference type="EMBL" id="TCV93518.1"/>
    </source>
</evidence>
<evidence type="ECO:0000259" key="1">
    <source>
        <dbReference type="Pfam" id="PF03466"/>
    </source>
</evidence>
<dbReference type="InterPro" id="IPR005119">
    <property type="entry name" value="LysR_subst-bd"/>
</dbReference>
<accession>A0A4R3YPL2</accession>
<proteinExistence type="predicted"/>
<organism evidence="2 3">
    <name type="scientific">Biostraticola tofi</name>
    <dbReference type="NCBI Taxonomy" id="466109"/>
    <lineage>
        <taxon>Bacteria</taxon>
        <taxon>Pseudomonadati</taxon>
        <taxon>Pseudomonadota</taxon>
        <taxon>Gammaproteobacteria</taxon>
        <taxon>Enterobacterales</taxon>
        <taxon>Bruguierivoracaceae</taxon>
        <taxon>Biostraticola</taxon>
    </lineage>
</organism>
<dbReference type="AlphaFoldDB" id="A0A4R3YPL2"/>